<evidence type="ECO:0000256" key="6">
    <source>
        <dbReference type="ARBA" id="ARBA00022679"/>
    </source>
</evidence>
<evidence type="ECO:0000256" key="5">
    <source>
        <dbReference type="ARBA" id="ARBA00022676"/>
    </source>
</evidence>
<dbReference type="GO" id="GO:0008378">
    <property type="term" value="F:galactosyltransferase activity"/>
    <property type="evidence" value="ECO:0007669"/>
    <property type="project" value="TreeGrafter"/>
</dbReference>
<evidence type="ECO:0000256" key="10">
    <source>
        <dbReference type="ARBA" id="ARBA00023034"/>
    </source>
</evidence>
<comment type="cofactor">
    <cofactor evidence="1 13">
        <name>Mn(2+)</name>
        <dbReference type="ChEBI" id="CHEBI:29035"/>
    </cofactor>
</comment>
<keyword evidence="10 13" id="KW-0333">Golgi apparatus</keyword>
<evidence type="ECO:0000256" key="1">
    <source>
        <dbReference type="ARBA" id="ARBA00001936"/>
    </source>
</evidence>
<gene>
    <name evidence="14" type="ORF">FPE_LOCUS15426</name>
</gene>
<dbReference type="EMBL" id="OU503044">
    <property type="protein sequence ID" value="CAI9767996.1"/>
    <property type="molecule type" value="Genomic_DNA"/>
</dbReference>
<sequence length="129" mass="15029">MPFVDYYSLITWKTIAICIFGTEAVSAKFVMKTDDDVFARVDEILASLDRINVNSGRLLYGLINLDSCPHRNPDSKWYISSEEWPEDTYPPWAHGREEEAQKWRPKDLQARRCCYGNLDLGYEEEWLGS</sequence>
<evidence type="ECO:0000256" key="7">
    <source>
        <dbReference type="ARBA" id="ARBA00022692"/>
    </source>
</evidence>
<keyword evidence="9" id="KW-1133">Transmembrane helix</keyword>
<evidence type="ECO:0000256" key="3">
    <source>
        <dbReference type="ARBA" id="ARBA00004922"/>
    </source>
</evidence>
<evidence type="ECO:0000313" key="15">
    <source>
        <dbReference type="Proteomes" id="UP000834106"/>
    </source>
</evidence>
<keyword evidence="12 13" id="KW-0464">Manganese</keyword>
<dbReference type="Proteomes" id="UP000834106">
    <property type="component" value="Chromosome 9"/>
</dbReference>
<comment type="similarity">
    <text evidence="4 13">Belongs to the glycosyltransferase 31 family.</text>
</comment>
<evidence type="ECO:0000256" key="9">
    <source>
        <dbReference type="ARBA" id="ARBA00022989"/>
    </source>
</evidence>
<keyword evidence="8" id="KW-0735">Signal-anchor</keyword>
<comment type="pathway">
    <text evidence="3">Protein modification; protein glycosylation.</text>
</comment>
<keyword evidence="6" id="KW-0808">Transferase</keyword>
<dbReference type="AlphaFoldDB" id="A0AAD2DY27"/>
<accession>A0AAD2DY27</accession>
<evidence type="ECO:0000256" key="11">
    <source>
        <dbReference type="ARBA" id="ARBA00023136"/>
    </source>
</evidence>
<proteinExistence type="inferred from homology"/>
<evidence type="ECO:0000313" key="14">
    <source>
        <dbReference type="EMBL" id="CAI9767996.1"/>
    </source>
</evidence>
<evidence type="ECO:0000256" key="2">
    <source>
        <dbReference type="ARBA" id="ARBA00004323"/>
    </source>
</evidence>
<dbReference type="Pfam" id="PF01762">
    <property type="entry name" value="Galactosyl_T"/>
    <property type="match status" value="1"/>
</dbReference>
<dbReference type="PANTHER" id="PTHR11214">
    <property type="entry name" value="BETA-1,3-N-ACETYLGLUCOSAMINYLTRANSFERASE"/>
    <property type="match status" value="1"/>
</dbReference>
<evidence type="ECO:0000256" key="4">
    <source>
        <dbReference type="ARBA" id="ARBA00008661"/>
    </source>
</evidence>
<protein>
    <recommendedName>
        <fullName evidence="13">Hexosyltransferase</fullName>
        <ecNumber evidence="13">2.4.1.-</ecNumber>
    </recommendedName>
</protein>
<keyword evidence="15" id="KW-1185">Reference proteome</keyword>
<evidence type="ECO:0000256" key="8">
    <source>
        <dbReference type="ARBA" id="ARBA00022968"/>
    </source>
</evidence>
<keyword evidence="7" id="KW-0812">Transmembrane</keyword>
<keyword evidence="5 13" id="KW-0328">Glycosyltransferase</keyword>
<reference evidence="14" key="1">
    <citation type="submission" date="2023-05" db="EMBL/GenBank/DDBJ databases">
        <authorList>
            <person name="Huff M."/>
        </authorList>
    </citation>
    <scope>NUCLEOTIDE SEQUENCE</scope>
</reference>
<dbReference type="EC" id="2.4.1.-" evidence="13"/>
<evidence type="ECO:0000256" key="12">
    <source>
        <dbReference type="ARBA" id="ARBA00023211"/>
    </source>
</evidence>
<dbReference type="GO" id="GO:0000139">
    <property type="term" value="C:Golgi membrane"/>
    <property type="evidence" value="ECO:0007669"/>
    <property type="project" value="UniProtKB-SubCell"/>
</dbReference>
<comment type="subcellular location">
    <subcellularLocation>
        <location evidence="2 13">Golgi apparatus membrane</location>
        <topology evidence="2 13">Single-pass type II membrane protein</topology>
    </subcellularLocation>
</comment>
<keyword evidence="11" id="KW-0472">Membrane</keyword>
<evidence type="ECO:0000256" key="13">
    <source>
        <dbReference type="RuleBase" id="RU363063"/>
    </source>
</evidence>
<organism evidence="14 15">
    <name type="scientific">Fraxinus pennsylvanica</name>
    <dbReference type="NCBI Taxonomy" id="56036"/>
    <lineage>
        <taxon>Eukaryota</taxon>
        <taxon>Viridiplantae</taxon>
        <taxon>Streptophyta</taxon>
        <taxon>Embryophyta</taxon>
        <taxon>Tracheophyta</taxon>
        <taxon>Spermatophyta</taxon>
        <taxon>Magnoliopsida</taxon>
        <taxon>eudicotyledons</taxon>
        <taxon>Gunneridae</taxon>
        <taxon>Pentapetalae</taxon>
        <taxon>asterids</taxon>
        <taxon>lamiids</taxon>
        <taxon>Lamiales</taxon>
        <taxon>Oleaceae</taxon>
        <taxon>Oleeae</taxon>
        <taxon>Fraxinus</taxon>
    </lineage>
</organism>
<dbReference type="PANTHER" id="PTHR11214:SF129">
    <property type="entry name" value="BETA-1,3-GALACTOSYLTRANSFERASE GALT1"/>
    <property type="match status" value="1"/>
</dbReference>
<dbReference type="InterPro" id="IPR002659">
    <property type="entry name" value="Glyco_trans_31"/>
</dbReference>
<name>A0AAD2DY27_9LAMI</name>